<keyword evidence="1" id="KW-0472">Membrane</keyword>
<dbReference type="Proteomes" id="UP001204144">
    <property type="component" value="Unassembled WGS sequence"/>
</dbReference>
<gene>
    <name evidence="2" type="ORF">EGI31_24155</name>
</gene>
<keyword evidence="1" id="KW-0812">Transmembrane</keyword>
<feature type="transmembrane region" description="Helical" evidence="1">
    <location>
        <begin position="94"/>
        <end position="112"/>
    </location>
</feature>
<evidence type="ECO:0000256" key="1">
    <source>
        <dbReference type="SAM" id="Phobius"/>
    </source>
</evidence>
<accession>A0AAE3KVD7</accession>
<feature type="transmembrane region" description="Helical" evidence="1">
    <location>
        <begin position="194"/>
        <end position="214"/>
    </location>
</feature>
<sequence>MNLETLLPTIYNYILLIPICIAYFKKNVLLEELNHLLFLLIGSFLIGFLEAYLPVKSWFGLNNNYFLTYFLVYFSFYLKYKIFEKISTKKNANYSRGFLYLSPLILPILIIFNGNDFISFSILRIIEAGYSIWLSFTYMINLYRYYSGDSLRNEPMFWAANGILGLGVVNFIFYSFANSFFNYSVDLFRYLANFYLPIIYSFFYLFFAVSYTNLKQK</sequence>
<proteinExistence type="predicted"/>
<evidence type="ECO:0000313" key="2">
    <source>
        <dbReference type="EMBL" id="MCP9766043.1"/>
    </source>
</evidence>
<dbReference type="AlphaFoldDB" id="A0AAE3KVD7"/>
<name>A0AAE3KVD7_9BACT</name>
<dbReference type="EMBL" id="RJUF01000194">
    <property type="protein sequence ID" value="MCP9766043.1"/>
    <property type="molecule type" value="Genomic_DNA"/>
</dbReference>
<feature type="transmembrane region" description="Helical" evidence="1">
    <location>
        <begin position="155"/>
        <end position="174"/>
    </location>
</feature>
<keyword evidence="3" id="KW-1185">Reference proteome</keyword>
<organism evidence="2 3">
    <name type="scientific">Lacihabitans soyangensis</name>
    <dbReference type="NCBI Taxonomy" id="869394"/>
    <lineage>
        <taxon>Bacteria</taxon>
        <taxon>Pseudomonadati</taxon>
        <taxon>Bacteroidota</taxon>
        <taxon>Cytophagia</taxon>
        <taxon>Cytophagales</taxon>
        <taxon>Leadbetterellaceae</taxon>
        <taxon>Lacihabitans</taxon>
    </lineage>
</organism>
<feature type="transmembrane region" description="Helical" evidence="1">
    <location>
        <begin position="65"/>
        <end position="82"/>
    </location>
</feature>
<feature type="transmembrane region" description="Helical" evidence="1">
    <location>
        <begin position="118"/>
        <end position="143"/>
    </location>
</feature>
<feature type="transmembrane region" description="Helical" evidence="1">
    <location>
        <begin position="36"/>
        <end position="53"/>
    </location>
</feature>
<comment type="caution">
    <text evidence="2">The sequence shown here is derived from an EMBL/GenBank/DDBJ whole genome shotgun (WGS) entry which is preliminary data.</text>
</comment>
<keyword evidence="1" id="KW-1133">Transmembrane helix</keyword>
<protein>
    <submittedName>
        <fullName evidence="2">Uncharacterized protein</fullName>
    </submittedName>
</protein>
<evidence type="ECO:0000313" key="3">
    <source>
        <dbReference type="Proteomes" id="UP001204144"/>
    </source>
</evidence>
<reference evidence="2 3" key="1">
    <citation type="submission" date="2018-11" db="EMBL/GenBank/DDBJ databases">
        <title>Novel bacteria species description.</title>
        <authorList>
            <person name="Han J.-H."/>
        </authorList>
    </citation>
    <scope>NUCLEOTIDE SEQUENCE [LARGE SCALE GENOMIC DNA]</scope>
    <source>
        <strain evidence="2 3">KCTC23259</strain>
    </source>
</reference>
<feature type="transmembrane region" description="Helical" evidence="1">
    <location>
        <begin position="6"/>
        <end position="24"/>
    </location>
</feature>